<feature type="non-terminal residue" evidence="2">
    <location>
        <position position="1"/>
    </location>
</feature>
<dbReference type="EMBL" id="CADCTU010000148">
    <property type="protein sequence ID" value="CAA9298910.1"/>
    <property type="molecule type" value="Genomic_DNA"/>
</dbReference>
<feature type="compositionally biased region" description="Low complexity" evidence="1">
    <location>
        <begin position="35"/>
        <end position="45"/>
    </location>
</feature>
<evidence type="ECO:0000256" key="1">
    <source>
        <dbReference type="SAM" id="MobiDB-lite"/>
    </source>
</evidence>
<accession>A0A6J4K972</accession>
<reference evidence="2" key="1">
    <citation type="submission" date="2020-02" db="EMBL/GenBank/DDBJ databases">
        <authorList>
            <person name="Meier V. D."/>
        </authorList>
    </citation>
    <scope>NUCLEOTIDE SEQUENCE</scope>
    <source>
        <strain evidence="2">AVDCRST_MAG11</strain>
    </source>
</reference>
<organism evidence="2">
    <name type="scientific">uncultured Gemmatimonadaceae bacterium</name>
    <dbReference type="NCBI Taxonomy" id="246130"/>
    <lineage>
        <taxon>Bacteria</taxon>
        <taxon>Pseudomonadati</taxon>
        <taxon>Gemmatimonadota</taxon>
        <taxon>Gemmatimonadia</taxon>
        <taxon>Gemmatimonadales</taxon>
        <taxon>Gemmatimonadaceae</taxon>
        <taxon>environmental samples</taxon>
    </lineage>
</organism>
<dbReference type="AlphaFoldDB" id="A0A6J4K972"/>
<evidence type="ECO:0000313" key="2">
    <source>
        <dbReference type="EMBL" id="CAA9298910.1"/>
    </source>
</evidence>
<feature type="non-terminal residue" evidence="2">
    <location>
        <position position="78"/>
    </location>
</feature>
<feature type="region of interest" description="Disordered" evidence="1">
    <location>
        <begin position="18"/>
        <end position="78"/>
    </location>
</feature>
<proteinExistence type="predicted"/>
<protein>
    <submittedName>
        <fullName evidence="2">Uncharacterized protein</fullName>
    </submittedName>
</protein>
<feature type="compositionally biased region" description="Basic residues" evidence="1">
    <location>
        <begin position="18"/>
        <end position="28"/>
    </location>
</feature>
<name>A0A6J4K972_9BACT</name>
<gene>
    <name evidence="2" type="ORF">AVDCRST_MAG11-677</name>
</gene>
<sequence length="78" mass="8517">GEDAILPPHDALHRLRRVRRPRGPRGRRGVHELPADPLLPAPARLVGPPSRDRARGEAAVRGVPAGGRERPGRQPPRL</sequence>